<sequence length="332" mass="38304">MRLSLLTLATSTIMFWLAQAAPHHNHHHHHSSDIDVGSHHNNSSTTIVPGKHFDRVVIIVFENKDYSTAMKNKYLKSLPGRHNGMLDENAHTHNAIIIKLIHWCSFYIGVLLTNYHGTSHPSQPNYIAMISGSTKGTKEDDESNFDRDTIVDLLEKKQISWKTYQEDYPGGCNSHMDIDNYARKHNPFISFKNIRNNKERCANIVNADQLDNDIKDDKVPQYVYYTPNLKNDAHDTDMDYGAKWLKKFLEPRIKKSAFSKNTMFVVTFDEDDSNTKSNRVYAALFGPDFKRSSKSRKDHKKYDHYSLLRTIENNWDLGDLGQHDKDAVGFDL</sequence>
<dbReference type="PANTHER" id="PTHR31956">
    <property type="entry name" value="NON-SPECIFIC PHOSPHOLIPASE C4-RELATED"/>
    <property type="match status" value="1"/>
</dbReference>
<dbReference type="PANTHER" id="PTHR31956:SF8">
    <property type="entry name" value="ACID PHOSPHATASE PHOA (AFU_ORTHOLOGUE AFUA_1G03570)"/>
    <property type="match status" value="1"/>
</dbReference>
<dbReference type="Gene3D" id="3.40.720.10">
    <property type="entry name" value="Alkaline Phosphatase, subunit A"/>
    <property type="match status" value="1"/>
</dbReference>
<evidence type="ECO:0000256" key="2">
    <source>
        <dbReference type="SAM" id="SignalP"/>
    </source>
</evidence>
<dbReference type="GO" id="GO:0009395">
    <property type="term" value="P:phospholipid catabolic process"/>
    <property type="evidence" value="ECO:0007669"/>
    <property type="project" value="TreeGrafter"/>
</dbReference>
<dbReference type="OrthoDB" id="5135119at2759"/>
<feature type="signal peptide" evidence="2">
    <location>
        <begin position="1"/>
        <end position="20"/>
    </location>
</feature>
<dbReference type="Proteomes" id="UP000027586">
    <property type="component" value="Unassembled WGS sequence"/>
</dbReference>
<keyword evidence="1" id="KW-0378">Hydrolase</keyword>
<accession>A0A068RUY0</accession>
<dbReference type="VEuPathDB" id="FungiDB:LCOR_04769.1"/>
<keyword evidence="4" id="KW-1185">Reference proteome</keyword>
<comment type="caution">
    <text evidence="3">The sequence shown here is derived from an EMBL/GenBank/DDBJ whole genome shotgun (WGS) entry which is preliminary data.</text>
</comment>
<evidence type="ECO:0000313" key="4">
    <source>
        <dbReference type="Proteomes" id="UP000027586"/>
    </source>
</evidence>
<feature type="chain" id="PRO_5001652733" evidence="2">
    <location>
        <begin position="21"/>
        <end position="332"/>
    </location>
</feature>
<dbReference type="Pfam" id="PF04185">
    <property type="entry name" value="Phosphoesterase"/>
    <property type="match status" value="1"/>
</dbReference>
<reference evidence="3" key="1">
    <citation type="submission" date="2013-08" db="EMBL/GenBank/DDBJ databases">
        <title>Gene expansion shapes genome architecture in the human pathogen Lichtheimia corymbifera: an evolutionary genomics analysis in the ancient terrestrial Mucorales (Mucoromycotina).</title>
        <authorList>
            <person name="Schwartze V.U."/>
            <person name="Winter S."/>
            <person name="Shelest E."/>
            <person name="Marcet-Houben M."/>
            <person name="Horn F."/>
            <person name="Wehner S."/>
            <person name="Hoffmann K."/>
            <person name="Riege K."/>
            <person name="Sammeth M."/>
            <person name="Nowrousian M."/>
            <person name="Valiante V."/>
            <person name="Linde J."/>
            <person name="Jacobsen I.D."/>
            <person name="Marz M."/>
            <person name="Brakhage A.A."/>
            <person name="Gabaldon T."/>
            <person name="Bocker S."/>
            <person name="Voigt K."/>
        </authorList>
    </citation>
    <scope>NUCLEOTIDE SEQUENCE [LARGE SCALE GENOMIC DNA]</scope>
    <source>
        <strain evidence="3">FSU 9682</strain>
    </source>
</reference>
<evidence type="ECO:0000313" key="3">
    <source>
        <dbReference type="EMBL" id="CDH53417.1"/>
    </source>
</evidence>
<dbReference type="GO" id="GO:0016788">
    <property type="term" value="F:hydrolase activity, acting on ester bonds"/>
    <property type="evidence" value="ECO:0007669"/>
    <property type="project" value="InterPro"/>
</dbReference>
<dbReference type="AlphaFoldDB" id="A0A068RUY0"/>
<protein>
    <submittedName>
        <fullName evidence="3">Acid phosphatase</fullName>
    </submittedName>
</protein>
<keyword evidence="2" id="KW-0732">Signal</keyword>
<name>A0A068RUY0_9FUNG</name>
<gene>
    <name evidence="3" type="ORF">LCOR_04769.1</name>
</gene>
<proteinExistence type="predicted"/>
<dbReference type="STRING" id="1263082.A0A068RUY0"/>
<dbReference type="InterPro" id="IPR007312">
    <property type="entry name" value="Phosphoesterase"/>
</dbReference>
<dbReference type="InterPro" id="IPR017850">
    <property type="entry name" value="Alkaline_phosphatase_core_sf"/>
</dbReference>
<evidence type="ECO:0000256" key="1">
    <source>
        <dbReference type="ARBA" id="ARBA00022801"/>
    </source>
</evidence>
<organism evidence="3 4">
    <name type="scientific">Lichtheimia corymbifera JMRC:FSU:9682</name>
    <dbReference type="NCBI Taxonomy" id="1263082"/>
    <lineage>
        <taxon>Eukaryota</taxon>
        <taxon>Fungi</taxon>
        <taxon>Fungi incertae sedis</taxon>
        <taxon>Mucoromycota</taxon>
        <taxon>Mucoromycotina</taxon>
        <taxon>Mucoromycetes</taxon>
        <taxon>Mucorales</taxon>
        <taxon>Lichtheimiaceae</taxon>
        <taxon>Lichtheimia</taxon>
    </lineage>
</organism>
<dbReference type="EMBL" id="CBTN010000017">
    <property type="protein sequence ID" value="CDH53417.1"/>
    <property type="molecule type" value="Genomic_DNA"/>
</dbReference>